<keyword evidence="11" id="KW-1185">Reference proteome</keyword>
<dbReference type="AlphaFoldDB" id="A0A2C6CR19"/>
<evidence type="ECO:0000313" key="12">
    <source>
        <dbReference type="Proteomes" id="UP000373449"/>
    </source>
</evidence>
<feature type="transmembrane region" description="Helical" evidence="7">
    <location>
        <begin position="28"/>
        <end position="61"/>
    </location>
</feature>
<dbReference type="EMBL" id="PDDX01000001">
    <property type="protein sequence ID" value="PHI29119.1"/>
    <property type="molecule type" value="Genomic_DNA"/>
</dbReference>
<reference evidence="10 12" key="3">
    <citation type="submission" date="2019-03" db="EMBL/GenBank/DDBJ databases">
        <authorList>
            <consortium name="Pathogen Informatics"/>
        </authorList>
    </citation>
    <scope>NUCLEOTIDE SEQUENCE [LARGE SCALE GENOMIC DNA]</scope>
    <source>
        <strain evidence="10 12">NCTC12282</strain>
    </source>
</reference>
<dbReference type="GO" id="GO:0005886">
    <property type="term" value="C:plasma membrane"/>
    <property type="evidence" value="ECO:0007669"/>
    <property type="project" value="UniProtKB-SubCell"/>
</dbReference>
<dbReference type="InterPro" id="IPR032818">
    <property type="entry name" value="DedA-like"/>
</dbReference>
<feature type="transmembrane region" description="Helical" evidence="7">
    <location>
        <begin position="187"/>
        <end position="212"/>
    </location>
</feature>
<evidence type="ECO:0000256" key="2">
    <source>
        <dbReference type="ARBA" id="ARBA00010792"/>
    </source>
</evidence>
<keyword evidence="3 7" id="KW-1003">Cell membrane</keyword>
<accession>A0A2C6CR19</accession>
<dbReference type="Pfam" id="PF09335">
    <property type="entry name" value="VTT_dom"/>
    <property type="match status" value="1"/>
</dbReference>
<organism evidence="9 11">
    <name type="scientific">Budvicia aquatica</name>
    <dbReference type="NCBI Taxonomy" id="82979"/>
    <lineage>
        <taxon>Bacteria</taxon>
        <taxon>Pseudomonadati</taxon>
        <taxon>Pseudomonadota</taxon>
        <taxon>Gammaproteobacteria</taxon>
        <taxon>Enterobacterales</taxon>
        <taxon>Budviciaceae</taxon>
        <taxon>Budvicia</taxon>
    </lineage>
</organism>
<gene>
    <name evidence="10" type="primary">yqjA_1</name>
    <name evidence="9" type="ORF">CRN84_07190</name>
    <name evidence="10" type="ORF">NCTC12282_02220</name>
</gene>
<evidence type="ECO:0000256" key="3">
    <source>
        <dbReference type="ARBA" id="ARBA00022475"/>
    </source>
</evidence>
<name>A0A2C6CR19_9GAMM</name>
<feature type="domain" description="VTT" evidence="8">
    <location>
        <begin position="48"/>
        <end position="173"/>
    </location>
</feature>
<feature type="transmembrane region" description="Helical" evidence="7">
    <location>
        <begin position="123"/>
        <end position="143"/>
    </location>
</feature>
<dbReference type="PANTHER" id="PTHR30353">
    <property type="entry name" value="INNER MEMBRANE PROTEIN DEDA-RELATED"/>
    <property type="match status" value="1"/>
</dbReference>
<evidence type="ECO:0000313" key="11">
    <source>
        <dbReference type="Proteomes" id="UP000224974"/>
    </source>
</evidence>
<feature type="transmembrane region" description="Helical" evidence="7">
    <location>
        <begin position="68"/>
        <end position="87"/>
    </location>
</feature>
<keyword evidence="6 7" id="KW-0472">Membrane</keyword>
<sequence>MDVIQTLWQALWHHDIEMLTNPSLVWTLYGILFVILLLENGVLPAAFLPGDSLLLLVGVLVAKDAVNYPIVVVILTAGASLGSWIGFLQGRWVGNTKLVQNWLSHIPPHYHQRAHNLFHKHGLAALFIGRFLAFVRTLLPTLAGISGLNSRRFQFFNWLSGFMWVLILTSLGYGLGKTKVFDLYEDILMKCLVLLPIVLLVLGLVGSIIVVWRKKFSNSSHKK</sequence>
<dbReference type="PANTHER" id="PTHR30353:SF11">
    <property type="entry name" value="INNER MEMBRANE PROTEIN YQJA"/>
    <property type="match status" value="1"/>
</dbReference>
<reference evidence="11" key="2">
    <citation type="submission" date="2017-09" db="EMBL/GenBank/DDBJ databases">
        <title>FDA dAtabase for Regulatory Grade micrObial Sequences (FDA-ARGOS): Supporting development and validation of Infectious Disease Dx tests.</title>
        <authorList>
            <person name="Minogue T."/>
            <person name="Wolcott M."/>
            <person name="Wasieloski L."/>
            <person name="Aguilar W."/>
            <person name="Moore D."/>
            <person name="Tallon L."/>
            <person name="Sadzewicz L."/>
            <person name="Ott S."/>
            <person name="Zhao X."/>
            <person name="Nagaraj S."/>
            <person name="Vavikolanu K."/>
            <person name="Aluvathingal J."/>
            <person name="Nadendla S."/>
            <person name="Sichtig H."/>
        </authorList>
    </citation>
    <scope>NUCLEOTIDE SEQUENCE [LARGE SCALE GENOMIC DNA]</scope>
    <source>
        <strain evidence="11">FDAARGOS_387</strain>
    </source>
</reference>
<dbReference type="EMBL" id="CAADJA010000002">
    <property type="protein sequence ID" value="VFS47285.1"/>
    <property type="molecule type" value="Genomic_DNA"/>
</dbReference>
<protein>
    <submittedName>
        <fullName evidence="9">DedA family protein</fullName>
    </submittedName>
    <submittedName>
        <fullName evidence="10">Inner membrane protein YqjA</fullName>
    </submittedName>
</protein>
<keyword evidence="5 7" id="KW-1133">Transmembrane helix</keyword>
<dbReference type="InterPro" id="IPR032816">
    <property type="entry name" value="VTT_dom"/>
</dbReference>
<keyword evidence="4 7" id="KW-0812">Transmembrane</keyword>
<dbReference type="STRING" id="1111728.GCA_000427805_00716"/>
<dbReference type="Proteomes" id="UP000224974">
    <property type="component" value="Unassembled WGS sequence"/>
</dbReference>
<dbReference type="OrthoDB" id="13976at2"/>
<evidence type="ECO:0000256" key="1">
    <source>
        <dbReference type="ARBA" id="ARBA00004651"/>
    </source>
</evidence>
<evidence type="ECO:0000256" key="4">
    <source>
        <dbReference type="ARBA" id="ARBA00022692"/>
    </source>
</evidence>
<comment type="subcellular location">
    <subcellularLocation>
        <location evidence="1 7">Cell membrane</location>
        <topology evidence="1 7">Multi-pass membrane protein</topology>
    </subcellularLocation>
</comment>
<evidence type="ECO:0000256" key="6">
    <source>
        <dbReference type="ARBA" id="ARBA00023136"/>
    </source>
</evidence>
<comment type="similarity">
    <text evidence="2 7">Belongs to the DedA family.</text>
</comment>
<dbReference type="RefSeq" id="WP_029096295.1">
    <property type="nucleotide sequence ID" value="NZ_BRLG01000041.1"/>
</dbReference>
<evidence type="ECO:0000256" key="5">
    <source>
        <dbReference type="ARBA" id="ARBA00022989"/>
    </source>
</evidence>
<dbReference type="Proteomes" id="UP000373449">
    <property type="component" value="Unassembled WGS sequence"/>
</dbReference>
<feature type="transmembrane region" description="Helical" evidence="7">
    <location>
        <begin position="155"/>
        <end position="175"/>
    </location>
</feature>
<evidence type="ECO:0000313" key="9">
    <source>
        <dbReference type="EMBL" id="PHI29119.1"/>
    </source>
</evidence>
<evidence type="ECO:0000259" key="8">
    <source>
        <dbReference type="Pfam" id="PF09335"/>
    </source>
</evidence>
<evidence type="ECO:0000313" key="10">
    <source>
        <dbReference type="EMBL" id="VFS47285.1"/>
    </source>
</evidence>
<proteinExistence type="inferred from homology"/>
<reference evidence="9" key="1">
    <citation type="submission" date="2017-09" db="EMBL/GenBank/DDBJ databases">
        <title>FDA dAtabase for Regulatory Grade micrObial Sequences (FDA-ARGOS): Supporting development and validation of Infectious Disease Dx tests.</title>
        <authorList>
            <person name="Minogue T."/>
            <person name="Wolcott M."/>
            <person name="Wasieloski L."/>
            <person name="Aguilar W."/>
            <person name="Moore D."/>
            <person name="Tallon L.J."/>
            <person name="Sadzewicz L."/>
            <person name="Ott S."/>
            <person name="Zhao X."/>
            <person name="Nagaraj S."/>
            <person name="Vavikolanu K."/>
            <person name="Aluvathingal J."/>
            <person name="Nadendla S."/>
            <person name="Sichtig H."/>
        </authorList>
    </citation>
    <scope>NUCLEOTIDE SEQUENCE</scope>
    <source>
        <strain evidence="9">FDAARGOS_387</strain>
    </source>
</reference>
<evidence type="ECO:0000256" key="7">
    <source>
        <dbReference type="RuleBase" id="RU367016"/>
    </source>
</evidence>